<dbReference type="Proteomes" id="UP000572984">
    <property type="component" value="Unassembled WGS sequence"/>
</dbReference>
<name>A0A838BPH0_9HYPH</name>
<comment type="caution">
    <text evidence="1">The sequence shown here is derived from an EMBL/GenBank/DDBJ whole genome shotgun (WGS) entry which is preliminary data.</text>
</comment>
<evidence type="ECO:0000313" key="1">
    <source>
        <dbReference type="EMBL" id="MBA1157634.1"/>
    </source>
</evidence>
<evidence type="ECO:0000313" key="2">
    <source>
        <dbReference type="Proteomes" id="UP000572984"/>
    </source>
</evidence>
<protein>
    <submittedName>
        <fullName evidence="1">Uncharacterized protein</fullName>
    </submittedName>
</protein>
<sequence length="63" mass="6883">MSTLQISAPISTQSLAGPRRTGPVLRMLHAVVEAIGETNRRKAEREIARVARSYGIVAVQPRD</sequence>
<keyword evidence="2" id="KW-1185">Reference proteome</keyword>
<dbReference type="AlphaFoldDB" id="A0A838BPH0"/>
<dbReference type="EMBL" id="JACDXJ010000001">
    <property type="protein sequence ID" value="MBA1157634.1"/>
    <property type="molecule type" value="Genomic_DNA"/>
</dbReference>
<dbReference type="RefSeq" id="WP_181053090.1">
    <property type="nucleotide sequence ID" value="NZ_JACDXJ010000001.1"/>
</dbReference>
<organism evidence="1 2">
    <name type="scientific">Microvirga mediterraneensis</name>
    <dbReference type="NCBI Taxonomy" id="2754695"/>
    <lineage>
        <taxon>Bacteria</taxon>
        <taxon>Pseudomonadati</taxon>
        <taxon>Pseudomonadota</taxon>
        <taxon>Alphaproteobacteria</taxon>
        <taxon>Hyphomicrobiales</taxon>
        <taxon>Methylobacteriaceae</taxon>
        <taxon>Microvirga</taxon>
    </lineage>
</organism>
<proteinExistence type="predicted"/>
<gene>
    <name evidence="1" type="ORF">H0S73_16060</name>
</gene>
<accession>A0A838BPH0</accession>
<reference evidence="1 2" key="1">
    <citation type="submission" date="2020-07" db="EMBL/GenBank/DDBJ databases">
        <title>Draft genome and description of Microvirga mediterraneensis Marseille-Q2068 sp. nov.</title>
        <authorList>
            <person name="Boxberger M."/>
        </authorList>
    </citation>
    <scope>NUCLEOTIDE SEQUENCE [LARGE SCALE GENOMIC DNA]</scope>
    <source>
        <strain evidence="1 2">Marseille-Q2068</strain>
    </source>
</reference>